<dbReference type="EMBL" id="OAOP01000007">
    <property type="protein sequence ID" value="SNX73650.1"/>
    <property type="molecule type" value="Genomic_DNA"/>
</dbReference>
<keyword evidence="1" id="KW-0175">Coiled coil</keyword>
<evidence type="ECO:0000256" key="2">
    <source>
        <dbReference type="SAM" id="Phobius"/>
    </source>
</evidence>
<evidence type="ECO:0000256" key="1">
    <source>
        <dbReference type="SAM" id="Coils"/>
    </source>
</evidence>
<organism evidence="4 5">
    <name type="scientific">Bacillus oleivorans</name>
    <dbReference type="NCBI Taxonomy" id="1448271"/>
    <lineage>
        <taxon>Bacteria</taxon>
        <taxon>Bacillati</taxon>
        <taxon>Bacillota</taxon>
        <taxon>Bacilli</taxon>
        <taxon>Bacillales</taxon>
        <taxon>Bacillaceae</taxon>
        <taxon>Bacillus</taxon>
    </lineage>
</organism>
<keyword evidence="2" id="KW-1133">Transmembrane helix</keyword>
<accession>A0A285D1G8</accession>
<evidence type="ECO:0000259" key="3">
    <source>
        <dbReference type="PROSITE" id="PS50213"/>
    </source>
</evidence>
<keyword evidence="2" id="KW-0472">Membrane</keyword>
<keyword evidence="2" id="KW-0812">Transmembrane</keyword>
<keyword evidence="5" id="KW-1185">Reference proteome</keyword>
<feature type="coiled-coil region" evidence="1">
    <location>
        <begin position="76"/>
        <end position="124"/>
    </location>
</feature>
<keyword evidence="4" id="KW-0282">Flagellum</keyword>
<gene>
    <name evidence="4" type="ORF">SAMN05877753_107167</name>
</gene>
<dbReference type="RefSeq" id="WP_097159589.1">
    <property type="nucleotide sequence ID" value="NZ_JBEPMQ010000007.1"/>
</dbReference>
<dbReference type="OrthoDB" id="1724615at2"/>
<evidence type="ECO:0000313" key="5">
    <source>
        <dbReference type="Proteomes" id="UP000219546"/>
    </source>
</evidence>
<feature type="domain" description="FAS1" evidence="3">
    <location>
        <begin position="144"/>
        <end position="197"/>
    </location>
</feature>
<dbReference type="AlphaFoldDB" id="A0A285D1G8"/>
<evidence type="ECO:0000313" key="4">
    <source>
        <dbReference type="EMBL" id="SNX73650.1"/>
    </source>
</evidence>
<dbReference type="Proteomes" id="UP000219546">
    <property type="component" value="Unassembled WGS sequence"/>
</dbReference>
<proteinExistence type="predicted"/>
<sequence>MEKVIDRHLNEKSGSKGKRFVLWIILPLLLVLIIGLAVMSISGINIFEKAEELSINIPFLPKQTDEAENRIESSELIALQGQIKDQESQMDELKSTILEKDQSIAELQQEIEQQSLIIEELREVQEDNKREFNEIVSTFESMSAKNAAPILIEMDEFVALQILSRVDEETLASILENMPPADAARFAQSLTVFIPTE</sequence>
<reference evidence="4 5" key="1">
    <citation type="submission" date="2017-08" db="EMBL/GenBank/DDBJ databases">
        <authorList>
            <person name="de Groot N.N."/>
        </authorList>
    </citation>
    <scope>NUCLEOTIDE SEQUENCE [LARGE SCALE GENOMIC DNA]</scope>
    <source>
        <strain evidence="4 5">JC228</strain>
    </source>
</reference>
<dbReference type="SUPFAM" id="SSF158791">
    <property type="entry name" value="MgtE N-terminal domain-like"/>
    <property type="match status" value="1"/>
</dbReference>
<dbReference type="Pfam" id="PF03448">
    <property type="entry name" value="MgtE_N"/>
    <property type="match status" value="1"/>
</dbReference>
<dbReference type="InterPro" id="IPR006668">
    <property type="entry name" value="Mg_transptr_MgtE_intracell_dom"/>
</dbReference>
<dbReference type="InterPro" id="IPR000782">
    <property type="entry name" value="FAS1_domain"/>
</dbReference>
<keyword evidence="4" id="KW-0969">Cilium</keyword>
<keyword evidence="4" id="KW-0966">Cell projection</keyword>
<feature type="transmembrane region" description="Helical" evidence="2">
    <location>
        <begin position="20"/>
        <end position="47"/>
    </location>
</feature>
<dbReference type="PROSITE" id="PS50213">
    <property type="entry name" value="FAS1"/>
    <property type="match status" value="1"/>
</dbReference>
<protein>
    <submittedName>
        <fullName evidence="4">Flagellar motility protein MotE (MotC chaperone)</fullName>
    </submittedName>
</protein>
<name>A0A285D1G8_9BACI</name>